<sequence>MGRPLGRHRLLGGARVVIDGHEVPASVFTSLRQRWAEPHRVYHSASHLADGLKALDRLGGQPIEVLAFWGHDAVHTNTTPDDERASAVVMEDLLAGHLPLSVVEEVRRLILLTAGHSVEPGDDAGARLCDADLSGLGADWEQYARNVQGIRAELPDLSDEGWREGRAKFLAGFLERDRFYSTERGRALWEKQARANLTRELEGLT</sequence>
<dbReference type="SUPFAM" id="SSF109604">
    <property type="entry name" value="HD-domain/PDEase-like"/>
    <property type="match status" value="1"/>
</dbReference>
<gene>
    <name evidence="1" type="ORF">RPIT_01835</name>
</gene>
<dbReference type="PANTHER" id="PTHR21174:SF0">
    <property type="entry name" value="HD PHOSPHOHYDROLASE FAMILY PROTEIN-RELATED"/>
    <property type="match status" value="1"/>
</dbReference>
<dbReference type="AlphaFoldDB" id="A0A1Q2CC59"/>
<name>A0A1Q2CC59_9ACTN</name>
<dbReference type="PANTHER" id="PTHR21174">
    <property type="match status" value="1"/>
</dbReference>
<evidence type="ECO:0000313" key="2">
    <source>
        <dbReference type="Proteomes" id="UP000188324"/>
    </source>
</evidence>
<dbReference type="KEGG" id="tfl:RPIT_01835"/>
<dbReference type="EMBL" id="CP019605">
    <property type="protein sequence ID" value="AQP43703.1"/>
    <property type="molecule type" value="Genomic_DNA"/>
</dbReference>
<accession>A0A1Q2CC59</accession>
<keyword evidence="2" id="KW-1185">Reference proteome</keyword>
<dbReference type="InterPro" id="IPR009218">
    <property type="entry name" value="HD_phosphohydro"/>
</dbReference>
<dbReference type="Proteomes" id="UP000188324">
    <property type="component" value="Chromosome"/>
</dbReference>
<dbReference type="STRING" id="1610493.RPIT_01835"/>
<proteinExistence type="predicted"/>
<evidence type="ECO:0000313" key="1">
    <source>
        <dbReference type="EMBL" id="AQP43703.1"/>
    </source>
</evidence>
<dbReference type="PIRSF" id="PIRSF035170">
    <property type="entry name" value="HD_phosphohydro"/>
    <property type="match status" value="1"/>
</dbReference>
<reference evidence="1 2" key="1">
    <citation type="journal article" date="2016" name="Int. J. Syst. Evol. Microbiol.">
        <title>Tessaracoccus flavus sp. nov., isolated from the drainage system of a lindane-producing factory.</title>
        <authorList>
            <person name="Kumari R."/>
            <person name="Singh P."/>
            <person name="Schumann P."/>
            <person name="Lal R."/>
        </authorList>
    </citation>
    <scope>NUCLEOTIDE SEQUENCE [LARGE SCALE GENOMIC DNA]</scope>
    <source>
        <strain evidence="1 2">RP1T</strain>
    </source>
</reference>
<organism evidence="1 2">
    <name type="scientific">Tessaracoccus flavus</name>
    <dbReference type="NCBI Taxonomy" id="1610493"/>
    <lineage>
        <taxon>Bacteria</taxon>
        <taxon>Bacillati</taxon>
        <taxon>Actinomycetota</taxon>
        <taxon>Actinomycetes</taxon>
        <taxon>Propionibacteriales</taxon>
        <taxon>Propionibacteriaceae</taxon>
        <taxon>Tessaracoccus</taxon>
    </lineage>
</organism>
<protein>
    <recommendedName>
        <fullName evidence="3">Metal-dependent phosphohydrolase</fullName>
    </recommendedName>
</protein>
<evidence type="ECO:0008006" key="3">
    <source>
        <dbReference type="Google" id="ProtNLM"/>
    </source>
</evidence>